<gene>
    <name evidence="3" type="ORF">H5410_064281</name>
</gene>
<keyword evidence="1" id="KW-0347">Helicase</keyword>
<evidence type="ECO:0000313" key="3">
    <source>
        <dbReference type="EMBL" id="KAG5568701.1"/>
    </source>
</evidence>
<comment type="cofactor">
    <cofactor evidence="1">
        <name>Mg(2+)</name>
        <dbReference type="ChEBI" id="CHEBI:18420"/>
    </cofactor>
</comment>
<evidence type="ECO:0000256" key="1">
    <source>
        <dbReference type="RuleBase" id="RU363044"/>
    </source>
</evidence>
<protein>
    <recommendedName>
        <fullName evidence="1">ATP-dependent DNA helicase</fullName>
        <ecNumber evidence="1">5.6.2.3</ecNumber>
    </recommendedName>
</protein>
<evidence type="ECO:0000259" key="2">
    <source>
        <dbReference type="Pfam" id="PF05970"/>
    </source>
</evidence>
<dbReference type="OrthoDB" id="1303239at2759"/>
<dbReference type="PANTHER" id="PTHR10492:SF100">
    <property type="entry name" value="ATP-DEPENDENT DNA HELICASE"/>
    <property type="match status" value="1"/>
</dbReference>
<dbReference type="GO" id="GO:0006281">
    <property type="term" value="P:DNA repair"/>
    <property type="evidence" value="ECO:0007669"/>
    <property type="project" value="UniProtKB-KW"/>
</dbReference>
<dbReference type="GO" id="GO:0000723">
    <property type="term" value="P:telomere maintenance"/>
    <property type="evidence" value="ECO:0007669"/>
    <property type="project" value="InterPro"/>
</dbReference>
<dbReference type="EC" id="5.6.2.3" evidence="1"/>
<dbReference type="AlphaFoldDB" id="A0A9J5VZR6"/>
<dbReference type="SUPFAM" id="SSF52540">
    <property type="entry name" value="P-loop containing nucleoside triphosphate hydrolases"/>
    <property type="match status" value="1"/>
</dbReference>
<sequence length="165" mass="18636">MPNIQANDICYLVLNHINDILHSMGHNVNEFKLILKNISSATSSSIIQQTKDIHLERNIIVTTEDLLLHTHLNKEQQKAYNAILTRISLNKSGAFFIDGPGGTGKTLLLQLLYFLADELLIHALNFLLTHVCTCNISKQSSLASLIQDAKLIIWDEDQWQKKKTC</sequence>
<keyword evidence="1" id="KW-0378">Hydrolase</keyword>
<dbReference type="GO" id="GO:0006310">
    <property type="term" value="P:DNA recombination"/>
    <property type="evidence" value="ECO:0007669"/>
    <property type="project" value="UniProtKB-KW"/>
</dbReference>
<comment type="caution">
    <text evidence="3">The sequence shown here is derived from an EMBL/GenBank/DDBJ whole genome shotgun (WGS) entry which is preliminary data.</text>
</comment>
<keyword evidence="1" id="KW-0233">DNA recombination</keyword>
<evidence type="ECO:0000313" key="4">
    <source>
        <dbReference type="Proteomes" id="UP000824120"/>
    </source>
</evidence>
<dbReference type="InterPro" id="IPR010285">
    <property type="entry name" value="DNA_helicase_pif1-like_DEAD"/>
</dbReference>
<reference evidence="3" key="1">
    <citation type="submission" date="2020-09" db="EMBL/GenBank/DDBJ databases">
        <title>De no assembly of potato wild relative species, Solanum commersonii.</title>
        <authorList>
            <person name="Cho K."/>
        </authorList>
    </citation>
    <scope>NUCLEOTIDE SEQUENCE</scope>
    <source>
        <strain evidence="3">LZ3.2</strain>
        <tissue evidence="3">Leaf</tissue>
    </source>
</reference>
<dbReference type="Pfam" id="PF05970">
    <property type="entry name" value="PIF1"/>
    <property type="match status" value="1"/>
</dbReference>
<comment type="similarity">
    <text evidence="1">Belongs to the helicase family.</text>
</comment>
<organism evidence="3 4">
    <name type="scientific">Solanum commersonii</name>
    <name type="common">Commerson's wild potato</name>
    <name type="synonym">Commerson's nightshade</name>
    <dbReference type="NCBI Taxonomy" id="4109"/>
    <lineage>
        <taxon>Eukaryota</taxon>
        <taxon>Viridiplantae</taxon>
        <taxon>Streptophyta</taxon>
        <taxon>Embryophyta</taxon>
        <taxon>Tracheophyta</taxon>
        <taxon>Spermatophyta</taxon>
        <taxon>Magnoliopsida</taxon>
        <taxon>eudicotyledons</taxon>
        <taxon>Gunneridae</taxon>
        <taxon>Pentapetalae</taxon>
        <taxon>asterids</taxon>
        <taxon>lamiids</taxon>
        <taxon>Solanales</taxon>
        <taxon>Solanaceae</taxon>
        <taxon>Solanoideae</taxon>
        <taxon>Solaneae</taxon>
        <taxon>Solanum</taxon>
    </lineage>
</organism>
<dbReference type="PANTHER" id="PTHR10492">
    <property type="match status" value="1"/>
</dbReference>
<proteinExistence type="inferred from homology"/>
<feature type="domain" description="DNA helicase Pif1-like DEAD-box helicase" evidence="2">
    <location>
        <begin position="72"/>
        <end position="112"/>
    </location>
</feature>
<dbReference type="InterPro" id="IPR027417">
    <property type="entry name" value="P-loop_NTPase"/>
</dbReference>
<keyword evidence="4" id="KW-1185">Reference proteome</keyword>
<keyword evidence="1" id="KW-0234">DNA repair</keyword>
<dbReference type="EMBL" id="JACXVP010000062">
    <property type="protein sequence ID" value="KAG5568701.1"/>
    <property type="molecule type" value="Genomic_DNA"/>
</dbReference>
<dbReference type="Proteomes" id="UP000824120">
    <property type="component" value="Unassembled WGS sequence"/>
</dbReference>
<accession>A0A9J5VZR6</accession>
<dbReference type="GO" id="GO:0005524">
    <property type="term" value="F:ATP binding"/>
    <property type="evidence" value="ECO:0007669"/>
    <property type="project" value="UniProtKB-KW"/>
</dbReference>
<name>A0A9J5VZR6_SOLCO</name>
<dbReference type="Gene3D" id="3.40.50.300">
    <property type="entry name" value="P-loop containing nucleotide triphosphate hydrolases"/>
    <property type="match status" value="1"/>
</dbReference>
<keyword evidence="1" id="KW-0067">ATP-binding</keyword>
<keyword evidence="1" id="KW-0227">DNA damage</keyword>
<dbReference type="GO" id="GO:0043139">
    <property type="term" value="F:5'-3' DNA helicase activity"/>
    <property type="evidence" value="ECO:0007669"/>
    <property type="project" value="UniProtKB-EC"/>
</dbReference>
<keyword evidence="1" id="KW-0547">Nucleotide-binding</keyword>
<dbReference type="GO" id="GO:0016787">
    <property type="term" value="F:hydrolase activity"/>
    <property type="evidence" value="ECO:0007669"/>
    <property type="project" value="UniProtKB-KW"/>
</dbReference>
<comment type="catalytic activity">
    <reaction evidence="1">
        <text>ATP + H2O = ADP + phosphate + H(+)</text>
        <dbReference type="Rhea" id="RHEA:13065"/>
        <dbReference type="ChEBI" id="CHEBI:15377"/>
        <dbReference type="ChEBI" id="CHEBI:15378"/>
        <dbReference type="ChEBI" id="CHEBI:30616"/>
        <dbReference type="ChEBI" id="CHEBI:43474"/>
        <dbReference type="ChEBI" id="CHEBI:456216"/>
        <dbReference type="EC" id="5.6.2.3"/>
    </reaction>
</comment>